<dbReference type="Pfam" id="PF00172">
    <property type="entry name" value="Zn_clus"/>
    <property type="match status" value="1"/>
</dbReference>
<dbReference type="PANTHER" id="PTHR36206">
    <property type="entry name" value="ASPERCRYPTIN BIOSYNTHESIS CLUSTER-SPECIFIC TRANSCRIPTION REGULATOR ATNN-RELATED"/>
    <property type="match status" value="1"/>
</dbReference>
<keyword evidence="4" id="KW-0238">DNA-binding</keyword>
<feature type="domain" description="Zn(2)-C6 fungal-type" evidence="7">
    <location>
        <begin position="22"/>
        <end position="50"/>
    </location>
</feature>
<organism evidence="8 9">
    <name type="scientific">Hyaloscypha hepaticicola</name>
    <dbReference type="NCBI Taxonomy" id="2082293"/>
    <lineage>
        <taxon>Eukaryota</taxon>
        <taxon>Fungi</taxon>
        <taxon>Dikarya</taxon>
        <taxon>Ascomycota</taxon>
        <taxon>Pezizomycotina</taxon>
        <taxon>Leotiomycetes</taxon>
        <taxon>Helotiales</taxon>
        <taxon>Hyaloscyphaceae</taxon>
        <taxon>Hyaloscypha</taxon>
    </lineage>
</organism>
<name>A0A2J6PRN6_9HELO</name>
<dbReference type="STRING" id="1745343.A0A2J6PRN6"/>
<keyword evidence="9" id="KW-1185">Reference proteome</keyword>
<protein>
    <recommendedName>
        <fullName evidence="7">Zn(2)-C6 fungal-type domain-containing protein</fullName>
    </recommendedName>
</protein>
<keyword evidence="6" id="KW-0539">Nucleus</keyword>
<keyword evidence="2" id="KW-0862">Zinc</keyword>
<gene>
    <name evidence="8" type="ORF">NA56DRAFT_580089</name>
</gene>
<keyword evidence="1" id="KW-0479">Metal-binding</keyword>
<evidence type="ECO:0000256" key="6">
    <source>
        <dbReference type="ARBA" id="ARBA00023242"/>
    </source>
</evidence>
<evidence type="ECO:0000259" key="7">
    <source>
        <dbReference type="PROSITE" id="PS50048"/>
    </source>
</evidence>
<dbReference type="SUPFAM" id="SSF57701">
    <property type="entry name" value="Zn2/Cys6 DNA-binding domain"/>
    <property type="match status" value="1"/>
</dbReference>
<dbReference type="SMART" id="SM00066">
    <property type="entry name" value="GAL4"/>
    <property type="match status" value="1"/>
</dbReference>
<dbReference type="PROSITE" id="PS50048">
    <property type="entry name" value="ZN2_CY6_FUNGAL_2"/>
    <property type="match status" value="1"/>
</dbReference>
<dbReference type="GO" id="GO:0008270">
    <property type="term" value="F:zinc ion binding"/>
    <property type="evidence" value="ECO:0007669"/>
    <property type="project" value="InterPro"/>
</dbReference>
<keyword evidence="5" id="KW-0804">Transcription</keyword>
<dbReference type="PROSITE" id="PS00463">
    <property type="entry name" value="ZN2_CY6_FUNGAL_1"/>
    <property type="match status" value="1"/>
</dbReference>
<keyword evidence="3" id="KW-0805">Transcription regulation</keyword>
<accession>A0A2J6PRN6</accession>
<dbReference type="Gene3D" id="4.10.240.10">
    <property type="entry name" value="Zn(2)-C6 fungal-type DNA-binding domain"/>
    <property type="match status" value="1"/>
</dbReference>
<proteinExistence type="predicted"/>
<dbReference type="OrthoDB" id="3172332at2759"/>
<evidence type="ECO:0000256" key="1">
    <source>
        <dbReference type="ARBA" id="ARBA00022723"/>
    </source>
</evidence>
<dbReference type="GO" id="GO:0003677">
    <property type="term" value="F:DNA binding"/>
    <property type="evidence" value="ECO:0007669"/>
    <property type="project" value="UniProtKB-KW"/>
</dbReference>
<dbReference type="EMBL" id="KZ613504">
    <property type="protein sequence ID" value="PMD16698.1"/>
    <property type="molecule type" value="Genomic_DNA"/>
</dbReference>
<dbReference type="Proteomes" id="UP000235672">
    <property type="component" value="Unassembled WGS sequence"/>
</dbReference>
<evidence type="ECO:0000256" key="3">
    <source>
        <dbReference type="ARBA" id="ARBA00023015"/>
    </source>
</evidence>
<dbReference type="PANTHER" id="PTHR36206:SF12">
    <property type="entry name" value="ASPERCRYPTIN BIOSYNTHESIS CLUSTER-SPECIFIC TRANSCRIPTION REGULATOR ATNN-RELATED"/>
    <property type="match status" value="1"/>
</dbReference>
<dbReference type="InterPro" id="IPR001138">
    <property type="entry name" value="Zn2Cys6_DnaBD"/>
</dbReference>
<reference evidence="8 9" key="1">
    <citation type="submission" date="2016-05" db="EMBL/GenBank/DDBJ databases">
        <title>A degradative enzymes factory behind the ericoid mycorrhizal symbiosis.</title>
        <authorList>
            <consortium name="DOE Joint Genome Institute"/>
            <person name="Martino E."/>
            <person name="Morin E."/>
            <person name="Grelet G."/>
            <person name="Kuo A."/>
            <person name="Kohler A."/>
            <person name="Daghino S."/>
            <person name="Barry K."/>
            <person name="Choi C."/>
            <person name="Cichocki N."/>
            <person name="Clum A."/>
            <person name="Copeland A."/>
            <person name="Hainaut M."/>
            <person name="Haridas S."/>
            <person name="Labutti K."/>
            <person name="Lindquist E."/>
            <person name="Lipzen A."/>
            <person name="Khouja H.-R."/>
            <person name="Murat C."/>
            <person name="Ohm R."/>
            <person name="Olson A."/>
            <person name="Spatafora J."/>
            <person name="Veneault-Fourrey C."/>
            <person name="Henrissat B."/>
            <person name="Grigoriev I."/>
            <person name="Martin F."/>
            <person name="Perotto S."/>
        </authorList>
    </citation>
    <scope>NUCLEOTIDE SEQUENCE [LARGE SCALE GENOMIC DNA]</scope>
    <source>
        <strain evidence="8 9">UAMH 7357</strain>
    </source>
</reference>
<evidence type="ECO:0000256" key="5">
    <source>
        <dbReference type="ARBA" id="ARBA00023163"/>
    </source>
</evidence>
<dbReference type="AlphaFoldDB" id="A0A2J6PRN6"/>
<dbReference type="InterPro" id="IPR052360">
    <property type="entry name" value="Transcr_Regulatory_Proteins"/>
</dbReference>
<evidence type="ECO:0000256" key="4">
    <source>
        <dbReference type="ARBA" id="ARBA00023125"/>
    </source>
</evidence>
<evidence type="ECO:0000313" key="9">
    <source>
        <dbReference type="Proteomes" id="UP000235672"/>
    </source>
</evidence>
<evidence type="ECO:0000256" key="2">
    <source>
        <dbReference type="ARBA" id="ARBA00022833"/>
    </source>
</evidence>
<dbReference type="InterPro" id="IPR036864">
    <property type="entry name" value="Zn2-C6_fun-type_DNA-bd_sf"/>
</dbReference>
<sequence>MAGSVVARKKRNVECRTKVKTGCATCRIRKVKCDENKPFCQKCVNTGRTCDGYESPFRIFTSQPINGIHAGGIKSDVGLHSIRPTFTEIAPQDIDLLNRYFSTKTMFDVKLDCDEEAKQVLQASLTDPPIRHAVLSLRALREDLETSGDGRTSVAQQAPSYHYGIQQYNMALGGLASNLSSPGFNRLKSALLCCQVFISIEQVRKNYTAMAQHIIRGLRIMHEYRARPGFVSANKLMPAHHDQLPFLDVFIIKLFVAPCKFADSLATADVSGTTLSACLISSHQQPVESCNLRTIAPNMRTKLTRIAASTLEFLGKVLQVESVGVALRLTSEKAALLDSLESWLTDLELVQKEIRSPGPEPISMSFLRFFHQILKIVLLGALDSSHDLDAELQTENDRLQGVANYVGERVRTYVTCHGSRRGRGSTPQCADNYGKVA</sequence>
<dbReference type="CDD" id="cd00067">
    <property type="entry name" value="GAL4"/>
    <property type="match status" value="1"/>
</dbReference>
<evidence type="ECO:0000313" key="8">
    <source>
        <dbReference type="EMBL" id="PMD16698.1"/>
    </source>
</evidence>
<dbReference type="GO" id="GO:0000981">
    <property type="term" value="F:DNA-binding transcription factor activity, RNA polymerase II-specific"/>
    <property type="evidence" value="ECO:0007669"/>
    <property type="project" value="InterPro"/>
</dbReference>